<dbReference type="eggNOG" id="KOG3656">
    <property type="taxonomic scope" value="Eukaryota"/>
</dbReference>
<keyword evidence="3" id="KW-0812">Transmembrane</keyword>
<keyword evidence="8" id="KW-0807">Transducer</keyword>
<dbReference type="PANTHER" id="PTHR24248:SF185">
    <property type="entry name" value="DOPAMINE RECEPTOR 2"/>
    <property type="match status" value="1"/>
</dbReference>
<dbReference type="AlphaFoldDB" id="A0A1I7T5J5"/>
<comment type="subcellular location">
    <subcellularLocation>
        <location evidence="1">Cell membrane</location>
        <topology evidence="1">Multi-pass membrane protein</topology>
    </subcellularLocation>
</comment>
<dbReference type="PANTHER" id="PTHR24248">
    <property type="entry name" value="ADRENERGIC RECEPTOR-RELATED G-PROTEIN COUPLED RECEPTOR"/>
    <property type="match status" value="1"/>
</dbReference>
<dbReference type="PROSITE" id="PS50262">
    <property type="entry name" value="G_PROTEIN_RECEP_F1_2"/>
    <property type="match status" value="1"/>
</dbReference>
<dbReference type="InterPro" id="IPR017452">
    <property type="entry name" value="GPCR_Rhodpsn_7TM"/>
</dbReference>
<reference evidence="11" key="1">
    <citation type="submission" date="2016-11" db="UniProtKB">
        <authorList>
            <consortium name="WormBaseParasite"/>
        </authorList>
    </citation>
    <scope>IDENTIFICATION</scope>
</reference>
<evidence type="ECO:0000313" key="11">
    <source>
        <dbReference type="WBParaSite" id="Csp11.Scaffold514.g2606.t1"/>
    </source>
</evidence>
<keyword evidence="10" id="KW-1185">Reference proteome</keyword>
<keyword evidence="5" id="KW-0297">G-protein coupled receptor</keyword>
<evidence type="ECO:0000256" key="8">
    <source>
        <dbReference type="ARBA" id="ARBA00023224"/>
    </source>
</evidence>
<dbReference type="SUPFAM" id="SSF81321">
    <property type="entry name" value="Family A G protein-coupled receptor-like"/>
    <property type="match status" value="1"/>
</dbReference>
<dbReference type="GO" id="GO:0043410">
    <property type="term" value="P:positive regulation of MAPK cascade"/>
    <property type="evidence" value="ECO:0007669"/>
    <property type="project" value="TreeGrafter"/>
</dbReference>
<evidence type="ECO:0000256" key="7">
    <source>
        <dbReference type="ARBA" id="ARBA00023170"/>
    </source>
</evidence>
<dbReference type="Gene3D" id="1.20.1070.10">
    <property type="entry name" value="Rhodopsin 7-helix transmembrane proteins"/>
    <property type="match status" value="1"/>
</dbReference>
<evidence type="ECO:0000256" key="4">
    <source>
        <dbReference type="ARBA" id="ARBA00022989"/>
    </source>
</evidence>
<keyword evidence="7" id="KW-0675">Receptor</keyword>
<dbReference type="InterPro" id="IPR000276">
    <property type="entry name" value="GPCR_Rhodpsn"/>
</dbReference>
<dbReference type="Pfam" id="PF00001">
    <property type="entry name" value="7tm_1"/>
    <property type="match status" value="1"/>
</dbReference>
<dbReference type="WBParaSite" id="Csp11.Scaffold514.g2606.t1">
    <property type="protein sequence ID" value="Csp11.Scaffold514.g2606.t1"/>
    <property type="gene ID" value="Csp11.Scaffold514.g2606"/>
</dbReference>
<protein>
    <submittedName>
        <fullName evidence="11">G_PROTEIN_RECEP_F1_2 domain-containing protein</fullName>
    </submittedName>
</protein>
<evidence type="ECO:0000259" key="9">
    <source>
        <dbReference type="PROSITE" id="PS50262"/>
    </source>
</evidence>
<evidence type="ECO:0000256" key="6">
    <source>
        <dbReference type="ARBA" id="ARBA00023136"/>
    </source>
</evidence>
<keyword evidence="6" id="KW-0472">Membrane</keyword>
<dbReference type="GO" id="GO:0004930">
    <property type="term" value="F:G protein-coupled receptor activity"/>
    <property type="evidence" value="ECO:0007669"/>
    <property type="project" value="UniProtKB-KW"/>
</dbReference>
<proteinExistence type="predicted"/>
<organism evidence="10 11">
    <name type="scientific">Caenorhabditis tropicalis</name>
    <dbReference type="NCBI Taxonomy" id="1561998"/>
    <lineage>
        <taxon>Eukaryota</taxon>
        <taxon>Metazoa</taxon>
        <taxon>Ecdysozoa</taxon>
        <taxon>Nematoda</taxon>
        <taxon>Chromadorea</taxon>
        <taxon>Rhabditida</taxon>
        <taxon>Rhabditina</taxon>
        <taxon>Rhabditomorpha</taxon>
        <taxon>Rhabditoidea</taxon>
        <taxon>Rhabditidae</taxon>
        <taxon>Peloderinae</taxon>
        <taxon>Caenorhabditis</taxon>
    </lineage>
</organism>
<dbReference type="GO" id="GO:0005886">
    <property type="term" value="C:plasma membrane"/>
    <property type="evidence" value="ECO:0007669"/>
    <property type="project" value="UniProtKB-SubCell"/>
</dbReference>
<evidence type="ECO:0000256" key="5">
    <source>
        <dbReference type="ARBA" id="ARBA00023040"/>
    </source>
</evidence>
<accession>A0A1I7T5J5</accession>
<sequence length="94" mass="10608">MANHSWLFGLPMCDIFHAMDILASTASIWNLCVISLDRCLANLLMIAEKTTIMRPDNHCYEAQSTIIPIIIGLRGIFEGETSPLEVTARQHCYR</sequence>
<dbReference type="STRING" id="1561998.A0A1I7T5J5"/>
<name>A0A1I7T5J5_9PELO</name>
<dbReference type="GO" id="GO:0071880">
    <property type="term" value="P:adenylate cyclase-activating adrenergic receptor signaling pathway"/>
    <property type="evidence" value="ECO:0007669"/>
    <property type="project" value="TreeGrafter"/>
</dbReference>
<evidence type="ECO:0000256" key="1">
    <source>
        <dbReference type="ARBA" id="ARBA00004651"/>
    </source>
</evidence>
<feature type="domain" description="G-protein coupled receptors family 1 profile" evidence="9">
    <location>
        <begin position="1"/>
        <end position="41"/>
    </location>
</feature>
<evidence type="ECO:0000256" key="2">
    <source>
        <dbReference type="ARBA" id="ARBA00022475"/>
    </source>
</evidence>
<evidence type="ECO:0000256" key="3">
    <source>
        <dbReference type="ARBA" id="ARBA00022692"/>
    </source>
</evidence>
<evidence type="ECO:0000313" key="10">
    <source>
        <dbReference type="Proteomes" id="UP000095282"/>
    </source>
</evidence>
<keyword evidence="4" id="KW-1133">Transmembrane helix</keyword>
<keyword evidence="2" id="KW-1003">Cell membrane</keyword>
<dbReference type="Proteomes" id="UP000095282">
    <property type="component" value="Unplaced"/>
</dbReference>